<dbReference type="Gene3D" id="3.90.550.10">
    <property type="entry name" value="Spore Coat Polysaccharide Biosynthesis Protein SpsA, Chain A"/>
    <property type="match status" value="1"/>
</dbReference>
<keyword evidence="3" id="KW-1185">Reference proteome</keyword>
<proteinExistence type="predicted"/>
<dbReference type="InterPro" id="IPR025877">
    <property type="entry name" value="MobA-like_NTP_Trfase"/>
</dbReference>
<dbReference type="Pfam" id="PF12804">
    <property type="entry name" value="NTP_transf_3"/>
    <property type="match status" value="1"/>
</dbReference>
<name>A0A9W6SI65_9ACTN</name>
<organism evidence="2 3">
    <name type="scientific">Actinorhabdospora filicis</name>
    <dbReference type="NCBI Taxonomy" id="1785913"/>
    <lineage>
        <taxon>Bacteria</taxon>
        <taxon>Bacillati</taxon>
        <taxon>Actinomycetota</taxon>
        <taxon>Actinomycetes</taxon>
        <taxon>Micromonosporales</taxon>
        <taxon>Micromonosporaceae</taxon>
        <taxon>Actinorhabdospora</taxon>
    </lineage>
</organism>
<evidence type="ECO:0000313" key="3">
    <source>
        <dbReference type="Proteomes" id="UP001165079"/>
    </source>
</evidence>
<feature type="domain" description="MobA-like NTP transferase" evidence="1">
    <location>
        <begin position="8"/>
        <end position="158"/>
    </location>
</feature>
<dbReference type="InterPro" id="IPR029044">
    <property type="entry name" value="Nucleotide-diphossugar_trans"/>
</dbReference>
<dbReference type="CDD" id="cd04182">
    <property type="entry name" value="GT_2_like_f"/>
    <property type="match status" value="1"/>
</dbReference>
<dbReference type="RefSeq" id="WP_285662661.1">
    <property type="nucleotide sequence ID" value="NZ_BSTX01000001.1"/>
</dbReference>
<evidence type="ECO:0000259" key="1">
    <source>
        <dbReference type="Pfam" id="PF12804"/>
    </source>
</evidence>
<dbReference type="Proteomes" id="UP001165079">
    <property type="component" value="Unassembled WGS sequence"/>
</dbReference>
<gene>
    <name evidence="2" type="ORF">Afil01_23670</name>
</gene>
<comment type="caution">
    <text evidence="2">The sequence shown here is derived from an EMBL/GenBank/DDBJ whole genome shotgun (WGS) entry which is preliminary data.</text>
</comment>
<dbReference type="PANTHER" id="PTHR43777">
    <property type="entry name" value="MOLYBDENUM COFACTOR CYTIDYLYLTRANSFERASE"/>
    <property type="match status" value="1"/>
</dbReference>
<dbReference type="SUPFAM" id="SSF53448">
    <property type="entry name" value="Nucleotide-diphospho-sugar transferases"/>
    <property type="match status" value="1"/>
</dbReference>
<dbReference type="GO" id="GO:0016779">
    <property type="term" value="F:nucleotidyltransferase activity"/>
    <property type="evidence" value="ECO:0007669"/>
    <property type="project" value="UniProtKB-ARBA"/>
</dbReference>
<sequence length="191" mass="19737">MRTRETAGLVLAAGAGTRLGRPKAGIVHNGQTLAARACAALSDAGCASVYLVLGADLTVPAPPGCHRVHNPDWPLGIGTSLRVGLEAAGSLDVVVLLADQPWIGPEAVRRLITTEATLATALYTSGPGHPVLIGRDHIAGVAATAQGEVGAREYLRARAGEVARVWCGDVADPWDLDTLADLERLEGAEGW</sequence>
<protein>
    <submittedName>
        <fullName evidence="2">4-diphosphocytidyl-2C-methyl-D-erythritol synthase</fullName>
    </submittedName>
</protein>
<accession>A0A9W6SI65</accession>
<evidence type="ECO:0000313" key="2">
    <source>
        <dbReference type="EMBL" id="GLZ77560.1"/>
    </source>
</evidence>
<dbReference type="AlphaFoldDB" id="A0A9W6SI65"/>
<reference evidence="2" key="1">
    <citation type="submission" date="2023-03" db="EMBL/GenBank/DDBJ databases">
        <title>Actinorhabdospora filicis NBRC 111898.</title>
        <authorList>
            <person name="Ichikawa N."/>
            <person name="Sato H."/>
            <person name="Tonouchi N."/>
        </authorList>
    </citation>
    <scope>NUCLEOTIDE SEQUENCE</scope>
    <source>
        <strain evidence="2">NBRC 111898</strain>
    </source>
</reference>
<dbReference type="EMBL" id="BSTX01000001">
    <property type="protein sequence ID" value="GLZ77560.1"/>
    <property type="molecule type" value="Genomic_DNA"/>
</dbReference>
<dbReference type="PANTHER" id="PTHR43777:SF1">
    <property type="entry name" value="MOLYBDENUM COFACTOR CYTIDYLYLTRANSFERASE"/>
    <property type="match status" value="1"/>
</dbReference>